<dbReference type="AlphaFoldDB" id="A0A845MFN1"/>
<keyword evidence="2 6" id="KW-0349">Heme</keyword>
<dbReference type="InterPro" id="IPR009056">
    <property type="entry name" value="Cyt_c-like_dom"/>
</dbReference>
<protein>
    <submittedName>
        <fullName evidence="9">C-type cytochrome</fullName>
    </submittedName>
</protein>
<accession>A0A845MFN1</accession>
<evidence type="ECO:0000256" key="5">
    <source>
        <dbReference type="ARBA" id="ARBA00023004"/>
    </source>
</evidence>
<evidence type="ECO:0000313" key="10">
    <source>
        <dbReference type="Proteomes" id="UP000445696"/>
    </source>
</evidence>
<feature type="signal peptide" evidence="7">
    <location>
        <begin position="1"/>
        <end position="15"/>
    </location>
</feature>
<sequence length="150" mass="16180">MLCCCAALLSSSVFANDAKIPTAATATQLISEGDSVAPNAVSDDQIAAGGRLYKQRCGGCHSLDRNRIGPRHRGVYGRKAGSVGDFSYSEALQNFDVVWTESTLDKWLENPTAFANGTSMGFRLRKAEERKVVIAYLKSLSDTAESRGKK</sequence>
<reference evidence="9 10" key="1">
    <citation type="journal article" date="2014" name="Int. J. Syst. Evol. Microbiol.">
        <title>Sneathiella chungangensis sp. nov., isolated from a marine sand, and emended description of the genus Sneathiella.</title>
        <authorList>
            <person name="Siamphan C."/>
            <person name="Kim H."/>
            <person name="Lee J.S."/>
            <person name="Kim W."/>
        </authorList>
    </citation>
    <scope>NUCLEOTIDE SEQUENCE [LARGE SCALE GENOMIC DNA]</scope>
    <source>
        <strain evidence="9 10">KCTC 32476</strain>
    </source>
</reference>
<evidence type="ECO:0000256" key="2">
    <source>
        <dbReference type="ARBA" id="ARBA00022617"/>
    </source>
</evidence>
<evidence type="ECO:0000256" key="7">
    <source>
        <dbReference type="SAM" id="SignalP"/>
    </source>
</evidence>
<dbReference type="Pfam" id="PF00034">
    <property type="entry name" value="Cytochrom_C"/>
    <property type="match status" value="1"/>
</dbReference>
<dbReference type="SUPFAM" id="SSF46626">
    <property type="entry name" value="Cytochrome c"/>
    <property type="match status" value="1"/>
</dbReference>
<evidence type="ECO:0000259" key="8">
    <source>
        <dbReference type="PROSITE" id="PS51007"/>
    </source>
</evidence>
<dbReference type="InterPro" id="IPR036909">
    <property type="entry name" value="Cyt_c-like_dom_sf"/>
</dbReference>
<proteinExistence type="predicted"/>
<dbReference type="Gene3D" id="1.10.760.10">
    <property type="entry name" value="Cytochrome c-like domain"/>
    <property type="match status" value="1"/>
</dbReference>
<keyword evidence="10" id="KW-1185">Reference proteome</keyword>
<gene>
    <name evidence="9" type="ORF">GQF03_10645</name>
</gene>
<keyword evidence="4" id="KW-0249">Electron transport</keyword>
<evidence type="ECO:0000256" key="4">
    <source>
        <dbReference type="ARBA" id="ARBA00022982"/>
    </source>
</evidence>
<dbReference type="GO" id="GO:0009055">
    <property type="term" value="F:electron transfer activity"/>
    <property type="evidence" value="ECO:0007669"/>
    <property type="project" value="InterPro"/>
</dbReference>
<comment type="caution">
    <text evidence="9">The sequence shown here is derived from an EMBL/GenBank/DDBJ whole genome shotgun (WGS) entry which is preliminary data.</text>
</comment>
<feature type="chain" id="PRO_5033012155" evidence="7">
    <location>
        <begin position="16"/>
        <end position="150"/>
    </location>
</feature>
<evidence type="ECO:0000256" key="1">
    <source>
        <dbReference type="ARBA" id="ARBA00022448"/>
    </source>
</evidence>
<feature type="domain" description="Cytochrome c" evidence="8">
    <location>
        <begin position="44"/>
        <end position="141"/>
    </location>
</feature>
<evidence type="ECO:0000313" key="9">
    <source>
        <dbReference type="EMBL" id="MZR22788.1"/>
    </source>
</evidence>
<keyword evidence="1" id="KW-0813">Transport</keyword>
<keyword evidence="3 6" id="KW-0479">Metal-binding</keyword>
<organism evidence="9 10">
    <name type="scientific">Sneathiella chungangensis</name>
    <dbReference type="NCBI Taxonomy" id="1418234"/>
    <lineage>
        <taxon>Bacteria</taxon>
        <taxon>Pseudomonadati</taxon>
        <taxon>Pseudomonadota</taxon>
        <taxon>Alphaproteobacteria</taxon>
        <taxon>Sneathiellales</taxon>
        <taxon>Sneathiellaceae</taxon>
        <taxon>Sneathiella</taxon>
    </lineage>
</organism>
<dbReference type="PRINTS" id="PR00604">
    <property type="entry name" value="CYTCHRMECIAB"/>
</dbReference>
<dbReference type="Proteomes" id="UP000445696">
    <property type="component" value="Unassembled WGS sequence"/>
</dbReference>
<dbReference type="GO" id="GO:0020037">
    <property type="term" value="F:heme binding"/>
    <property type="evidence" value="ECO:0007669"/>
    <property type="project" value="InterPro"/>
</dbReference>
<dbReference type="EMBL" id="WTVA01000004">
    <property type="protein sequence ID" value="MZR22788.1"/>
    <property type="molecule type" value="Genomic_DNA"/>
</dbReference>
<keyword evidence="7" id="KW-0732">Signal</keyword>
<name>A0A845MFN1_9PROT</name>
<dbReference type="InterPro" id="IPR002327">
    <property type="entry name" value="Cyt_c_1A/1B"/>
</dbReference>
<evidence type="ECO:0000256" key="6">
    <source>
        <dbReference type="PROSITE-ProRule" id="PRU00433"/>
    </source>
</evidence>
<dbReference type="PROSITE" id="PS51007">
    <property type="entry name" value="CYTC"/>
    <property type="match status" value="1"/>
</dbReference>
<dbReference type="OrthoDB" id="9805828at2"/>
<dbReference type="PANTHER" id="PTHR11961">
    <property type="entry name" value="CYTOCHROME C"/>
    <property type="match status" value="1"/>
</dbReference>
<keyword evidence="5 6" id="KW-0408">Iron</keyword>
<dbReference type="GO" id="GO:0046872">
    <property type="term" value="F:metal ion binding"/>
    <property type="evidence" value="ECO:0007669"/>
    <property type="project" value="UniProtKB-KW"/>
</dbReference>
<evidence type="ECO:0000256" key="3">
    <source>
        <dbReference type="ARBA" id="ARBA00022723"/>
    </source>
</evidence>